<dbReference type="GO" id="GO:0042910">
    <property type="term" value="F:xenobiotic transmembrane transporter activity"/>
    <property type="evidence" value="ECO:0007669"/>
    <property type="project" value="TreeGrafter"/>
</dbReference>
<dbReference type="Pfam" id="PF00873">
    <property type="entry name" value="ACR_tran"/>
    <property type="match status" value="1"/>
</dbReference>
<protein>
    <submittedName>
        <fullName evidence="2">Multidrug transporter AcrB</fullName>
    </submittedName>
</protein>
<keyword evidence="3" id="KW-1185">Reference proteome</keyword>
<evidence type="ECO:0000256" key="1">
    <source>
        <dbReference type="SAM" id="Phobius"/>
    </source>
</evidence>
<gene>
    <name evidence="2" type="ORF">MBAV_000311</name>
</gene>
<keyword evidence="1" id="KW-0472">Membrane</keyword>
<feature type="transmembrane region" description="Helical" evidence="1">
    <location>
        <begin position="482"/>
        <end position="503"/>
    </location>
</feature>
<feature type="transmembrane region" description="Helical" evidence="1">
    <location>
        <begin position="999"/>
        <end position="1020"/>
    </location>
</feature>
<dbReference type="PATRIC" id="fig|29290.4.peg.421"/>
<dbReference type="SUPFAM" id="SSF82693">
    <property type="entry name" value="Multidrug efflux transporter AcrB pore domain, PN1, PN2, PC1 and PC2 subdomains"/>
    <property type="match status" value="3"/>
</dbReference>
<feature type="transmembrane region" description="Helical" evidence="1">
    <location>
        <begin position="929"/>
        <end position="953"/>
    </location>
</feature>
<dbReference type="InterPro" id="IPR001036">
    <property type="entry name" value="Acrflvin-R"/>
</dbReference>
<feature type="transmembrane region" description="Helical" evidence="1">
    <location>
        <begin position="903"/>
        <end position="922"/>
    </location>
</feature>
<dbReference type="PRINTS" id="PR00702">
    <property type="entry name" value="ACRIFLAVINRP"/>
</dbReference>
<name>A0A0F3H076_9BACT</name>
<accession>A0A0F3H076</accession>
<reference evidence="2 3" key="1">
    <citation type="submission" date="2015-02" db="EMBL/GenBank/DDBJ databases">
        <title>Single-cell genomics of uncultivated deep-branching MTB reveals a conserved set of magnetosome genes.</title>
        <authorList>
            <person name="Kolinko S."/>
            <person name="Richter M."/>
            <person name="Glockner F.O."/>
            <person name="Brachmann A."/>
            <person name="Schuler D."/>
        </authorList>
    </citation>
    <scope>NUCLEOTIDE SEQUENCE [LARGE SCALE GENOMIC DNA]</scope>
    <source>
        <strain evidence="2">TM-1</strain>
    </source>
</reference>
<dbReference type="Gene3D" id="3.30.2090.10">
    <property type="entry name" value="Multidrug efflux transporter AcrB TolC docking domain, DN and DC subdomains"/>
    <property type="match status" value="2"/>
</dbReference>
<dbReference type="Proteomes" id="UP000033423">
    <property type="component" value="Unassembled WGS sequence"/>
</dbReference>
<feature type="transmembrane region" description="Helical" evidence="1">
    <location>
        <begin position="449"/>
        <end position="470"/>
    </location>
</feature>
<dbReference type="GO" id="GO:0005886">
    <property type="term" value="C:plasma membrane"/>
    <property type="evidence" value="ECO:0007669"/>
    <property type="project" value="TreeGrafter"/>
</dbReference>
<organism evidence="2 3">
    <name type="scientific">Candidatus Magnetobacterium bavaricum</name>
    <dbReference type="NCBI Taxonomy" id="29290"/>
    <lineage>
        <taxon>Bacteria</taxon>
        <taxon>Pseudomonadati</taxon>
        <taxon>Nitrospirota</taxon>
        <taxon>Thermodesulfovibrionia</taxon>
        <taxon>Thermodesulfovibrionales</taxon>
        <taxon>Candidatus Magnetobacteriaceae</taxon>
        <taxon>Candidatus Magnetobacterium</taxon>
    </lineage>
</organism>
<dbReference type="Gene3D" id="1.20.1640.10">
    <property type="entry name" value="Multidrug efflux transporter AcrB transmembrane domain"/>
    <property type="match status" value="2"/>
</dbReference>
<sequence length="1066" mass="117191">MQHLGISGKIAASFIKSKLTPLLVFASLLMGLFAVSVTPREEEPQIVVPMLDVMVAYPGASAKEVEQRVTYPMEKILSEIKGVEYVYSVTRPGFVLTIVRFYVGEDTENSIVKLQEKLSSNFDKIPAGVSRPLIKLKSIDEVPIVSLTLSSNEYSPYQLRRIAMQVADELKKDNDVAELYVVGGQKRQLKVTFTPERLKGFALSPLYIINALKNSNVLIPSGVFQQGNVEYIVDTGNVLKSVEDARNIIVGVHNGAPVYIRDVADVTDGPEEPANYVFMGHGARANHPGLSNAVTIALAKKKASNATAISNRAIEKIEHLKGWLIPGGIDITVTRNYGETAKEKSNSLLEHLLIATFSVILLIAFTLGFKESIVVAVAVPVTLSLTLLINYMFGYTLNRVTLFSLIFSIGILVDDAIVVVENIHRHFKLHGASVNSAVAAVDEVGNPTILATITVIAALMPMAFVSGLMGPYMRPIPVGASAAMIFSLLIAFIVTPWMGYMVLKNVKHDSHGKPAQDDEGQGMMSLYGRIMRPLLENSFYRYSALFIVLVLLCGAILLLPLKLVTVKMLPFDNKSELQVIIDMPEGTTLEKTAEATHALSEYIKTVSEVMDFQLYIGTSAPFNFNGLVRHYYMRQGANMADIQINLLDKGKRTAQSHEIAKRIRGPLYEIATRYGANIKIAEIPPGPPVMSTLVAEVYGPETTGQIEIAKGIMDIFRKTEGVVDVDWMLEDDQVKYVFDTDMDKASRSGVSAEAIANTMRVALSGMSVGLLHSETDKEPVDVVLQGALQKRSGLGALASISVPTQNGTLLPLMELVRVKRVIEDKTIYHKNLRRVTYVTADVAGKEESPAYAILKMKDTIKQLKIPQGYELKQYFSGMPWLDKTYSIKWDGEWQITYDVFRDMGIAFAAVLVLIYVLVVGWFKNFITPLIIMAPIPLTLVGILPGHWVMGAFFTATSMIGFIALAGIIVRNSILLVDFIQIDWNESGDLKESIVKAGAVRFRPIALTALAVLVGSLVMLFDPIFQGLAISMMTGAVVATLLTLIAVPLLFYQFYKNRKCPTTVDEC</sequence>
<evidence type="ECO:0000313" key="3">
    <source>
        <dbReference type="Proteomes" id="UP000033423"/>
    </source>
</evidence>
<dbReference type="EMBL" id="LACI01000142">
    <property type="protein sequence ID" value="KJU87497.1"/>
    <property type="molecule type" value="Genomic_DNA"/>
</dbReference>
<dbReference type="Gene3D" id="3.30.70.1320">
    <property type="entry name" value="Multidrug efflux transporter AcrB pore domain like"/>
    <property type="match status" value="1"/>
</dbReference>
<feature type="transmembrane region" description="Helical" evidence="1">
    <location>
        <begin position="539"/>
        <end position="561"/>
    </location>
</feature>
<dbReference type="SUPFAM" id="SSF82714">
    <property type="entry name" value="Multidrug efflux transporter AcrB TolC docking domain, DN and DC subdomains"/>
    <property type="match status" value="2"/>
</dbReference>
<feature type="transmembrane region" description="Helical" evidence="1">
    <location>
        <begin position="348"/>
        <end position="367"/>
    </location>
</feature>
<dbReference type="AlphaFoldDB" id="A0A0F3H076"/>
<comment type="caution">
    <text evidence="2">The sequence shown here is derived from an EMBL/GenBank/DDBJ whole genome shotgun (WGS) entry which is preliminary data.</text>
</comment>
<dbReference type="PANTHER" id="PTHR32063:SF16">
    <property type="entry name" value="CATION EFFLUX SYSTEM (ACRB_ACRD_ACRF FAMILY)"/>
    <property type="match status" value="1"/>
</dbReference>
<keyword evidence="1" id="KW-0812">Transmembrane</keyword>
<evidence type="ECO:0000313" key="2">
    <source>
        <dbReference type="EMBL" id="KJU87497.1"/>
    </source>
</evidence>
<proteinExistence type="predicted"/>
<feature type="transmembrane region" description="Helical" evidence="1">
    <location>
        <begin position="1026"/>
        <end position="1051"/>
    </location>
</feature>
<feature type="transmembrane region" description="Helical" evidence="1">
    <location>
        <begin position="400"/>
        <end position="420"/>
    </location>
</feature>
<dbReference type="SUPFAM" id="SSF82866">
    <property type="entry name" value="Multidrug efflux transporter AcrB transmembrane domain"/>
    <property type="match status" value="2"/>
</dbReference>
<keyword evidence="1" id="KW-1133">Transmembrane helix</keyword>
<dbReference type="Gene3D" id="3.30.70.1440">
    <property type="entry name" value="Multidrug efflux transporter AcrB pore domain"/>
    <property type="match status" value="1"/>
</dbReference>
<feature type="transmembrane region" description="Helical" evidence="1">
    <location>
        <begin position="374"/>
        <end position="394"/>
    </location>
</feature>
<dbReference type="PANTHER" id="PTHR32063">
    <property type="match status" value="1"/>
</dbReference>
<dbReference type="InterPro" id="IPR027463">
    <property type="entry name" value="AcrB_DN_DC_subdom"/>
</dbReference>
<dbReference type="Gene3D" id="3.30.70.1430">
    <property type="entry name" value="Multidrug efflux transporter AcrB pore domain"/>
    <property type="match status" value="2"/>
</dbReference>
<feature type="transmembrane region" description="Helical" evidence="1">
    <location>
        <begin position="959"/>
        <end position="979"/>
    </location>
</feature>